<keyword evidence="9" id="KW-0460">Magnesium</keyword>
<evidence type="ECO:0000313" key="12">
    <source>
        <dbReference type="Proteomes" id="UP000823964"/>
    </source>
</evidence>
<evidence type="ECO:0000256" key="1">
    <source>
        <dbReference type="ARBA" id="ARBA00004496"/>
    </source>
</evidence>
<dbReference type="GO" id="GO:0002949">
    <property type="term" value="P:tRNA threonylcarbamoyladenosine modification"/>
    <property type="evidence" value="ECO:0007669"/>
    <property type="project" value="InterPro"/>
</dbReference>
<dbReference type="GO" id="GO:0046872">
    <property type="term" value="F:metal ion binding"/>
    <property type="evidence" value="ECO:0007669"/>
    <property type="project" value="UniProtKB-KW"/>
</dbReference>
<keyword evidence="6" id="KW-0479">Metal-binding</keyword>
<evidence type="ECO:0000256" key="3">
    <source>
        <dbReference type="ARBA" id="ARBA00019010"/>
    </source>
</evidence>
<evidence type="ECO:0000256" key="6">
    <source>
        <dbReference type="ARBA" id="ARBA00022723"/>
    </source>
</evidence>
<evidence type="ECO:0000256" key="7">
    <source>
        <dbReference type="ARBA" id="ARBA00022741"/>
    </source>
</evidence>
<comment type="caution">
    <text evidence="11">The sequence shown here is derived from an EMBL/GenBank/DDBJ whole genome shotgun (WGS) entry which is preliminary data.</text>
</comment>
<dbReference type="Proteomes" id="UP000823964">
    <property type="component" value="Unassembled WGS sequence"/>
</dbReference>
<sequence>MKKWENFFNKGPIHTHSEAEMIALGRRMAAELAAGDVLGFVGDLGAGKTHLIQGLLEGLGCSDPAASPTFSLVHEHGGGRLRAAHFDFYRMRNPDEALGIGWDEYLSSKAVLLVEWADRFDGELMPEGTHWLVLRHEGPSERSVALAGA</sequence>
<dbReference type="Gene3D" id="3.40.50.300">
    <property type="entry name" value="P-loop containing nucleotide triphosphate hydrolases"/>
    <property type="match status" value="1"/>
</dbReference>
<reference evidence="11" key="2">
    <citation type="submission" date="2021-04" db="EMBL/GenBank/DDBJ databases">
        <authorList>
            <person name="Gilroy R."/>
        </authorList>
    </citation>
    <scope>NUCLEOTIDE SEQUENCE</scope>
    <source>
        <strain evidence="11">14975</strain>
    </source>
</reference>
<dbReference type="GO" id="GO:0005737">
    <property type="term" value="C:cytoplasm"/>
    <property type="evidence" value="ECO:0007669"/>
    <property type="project" value="UniProtKB-SubCell"/>
</dbReference>
<keyword evidence="5" id="KW-0819">tRNA processing</keyword>
<comment type="similarity">
    <text evidence="2">Belongs to the TsaE family.</text>
</comment>
<dbReference type="NCBIfam" id="TIGR00150">
    <property type="entry name" value="T6A_YjeE"/>
    <property type="match status" value="1"/>
</dbReference>
<evidence type="ECO:0000256" key="5">
    <source>
        <dbReference type="ARBA" id="ARBA00022694"/>
    </source>
</evidence>
<dbReference type="PANTHER" id="PTHR33540">
    <property type="entry name" value="TRNA THREONYLCARBAMOYLADENOSINE BIOSYNTHESIS PROTEIN TSAE"/>
    <property type="match status" value="1"/>
</dbReference>
<evidence type="ECO:0000256" key="10">
    <source>
        <dbReference type="ARBA" id="ARBA00032441"/>
    </source>
</evidence>
<keyword evidence="4" id="KW-0963">Cytoplasm</keyword>
<name>A0A9D2AHF7_9BACT</name>
<dbReference type="InterPro" id="IPR003442">
    <property type="entry name" value="T6A_TsaE"/>
</dbReference>
<evidence type="ECO:0000256" key="4">
    <source>
        <dbReference type="ARBA" id="ARBA00022490"/>
    </source>
</evidence>
<proteinExistence type="inferred from homology"/>
<dbReference type="PANTHER" id="PTHR33540:SF2">
    <property type="entry name" value="TRNA THREONYLCARBAMOYLADENOSINE BIOSYNTHESIS PROTEIN TSAE"/>
    <property type="match status" value="1"/>
</dbReference>
<evidence type="ECO:0000313" key="11">
    <source>
        <dbReference type="EMBL" id="HIX19371.1"/>
    </source>
</evidence>
<evidence type="ECO:0000256" key="8">
    <source>
        <dbReference type="ARBA" id="ARBA00022840"/>
    </source>
</evidence>
<dbReference type="AlphaFoldDB" id="A0A9D2AHF7"/>
<comment type="subcellular location">
    <subcellularLocation>
        <location evidence="1">Cytoplasm</location>
    </subcellularLocation>
</comment>
<organism evidence="11 12">
    <name type="scientific">Candidatus Akkermansia intestinigallinarum</name>
    <dbReference type="NCBI Taxonomy" id="2838431"/>
    <lineage>
        <taxon>Bacteria</taxon>
        <taxon>Pseudomonadati</taxon>
        <taxon>Verrucomicrobiota</taxon>
        <taxon>Verrucomicrobiia</taxon>
        <taxon>Verrucomicrobiales</taxon>
        <taxon>Akkermansiaceae</taxon>
        <taxon>Akkermansia</taxon>
    </lineage>
</organism>
<dbReference type="GO" id="GO:0005524">
    <property type="term" value="F:ATP binding"/>
    <property type="evidence" value="ECO:0007669"/>
    <property type="project" value="UniProtKB-KW"/>
</dbReference>
<evidence type="ECO:0000256" key="2">
    <source>
        <dbReference type="ARBA" id="ARBA00007599"/>
    </source>
</evidence>
<dbReference type="InterPro" id="IPR027417">
    <property type="entry name" value="P-loop_NTPase"/>
</dbReference>
<keyword evidence="8" id="KW-0067">ATP-binding</keyword>
<keyword evidence="7" id="KW-0547">Nucleotide-binding</keyword>
<protein>
    <recommendedName>
        <fullName evidence="3">tRNA threonylcarbamoyladenosine biosynthesis protein TsaE</fullName>
    </recommendedName>
    <alternativeName>
        <fullName evidence="10">t(6)A37 threonylcarbamoyladenosine biosynthesis protein TsaE</fullName>
    </alternativeName>
</protein>
<evidence type="ECO:0000256" key="9">
    <source>
        <dbReference type="ARBA" id="ARBA00022842"/>
    </source>
</evidence>
<dbReference type="Pfam" id="PF02367">
    <property type="entry name" value="TsaE"/>
    <property type="match status" value="1"/>
</dbReference>
<gene>
    <name evidence="11" type="primary">tsaE</name>
    <name evidence="11" type="ORF">H9862_02060</name>
</gene>
<dbReference type="EMBL" id="DXFQ01000033">
    <property type="protein sequence ID" value="HIX19371.1"/>
    <property type="molecule type" value="Genomic_DNA"/>
</dbReference>
<accession>A0A9D2AHF7</accession>
<reference evidence="11" key="1">
    <citation type="journal article" date="2021" name="PeerJ">
        <title>Extensive microbial diversity within the chicken gut microbiome revealed by metagenomics and culture.</title>
        <authorList>
            <person name="Gilroy R."/>
            <person name="Ravi A."/>
            <person name="Getino M."/>
            <person name="Pursley I."/>
            <person name="Horton D.L."/>
            <person name="Alikhan N.F."/>
            <person name="Baker D."/>
            <person name="Gharbi K."/>
            <person name="Hall N."/>
            <person name="Watson M."/>
            <person name="Adriaenssens E.M."/>
            <person name="Foster-Nyarko E."/>
            <person name="Jarju S."/>
            <person name="Secka A."/>
            <person name="Antonio M."/>
            <person name="Oren A."/>
            <person name="Chaudhuri R.R."/>
            <person name="La Ragione R."/>
            <person name="Hildebrand F."/>
            <person name="Pallen M.J."/>
        </authorList>
    </citation>
    <scope>NUCLEOTIDE SEQUENCE</scope>
    <source>
        <strain evidence="11">14975</strain>
    </source>
</reference>
<dbReference type="SUPFAM" id="SSF52540">
    <property type="entry name" value="P-loop containing nucleoside triphosphate hydrolases"/>
    <property type="match status" value="1"/>
</dbReference>